<dbReference type="InterPro" id="IPR012281">
    <property type="entry name" value="Phospholipid_synth_PlsX-like"/>
</dbReference>
<dbReference type="GO" id="GO:0008654">
    <property type="term" value="P:phospholipid biosynthetic process"/>
    <property type="evidence" value="ECO:0007669"/>
    <property type="project" value="UniProtKB-KW"/>
</dbReference>
<dbReference type="PANTHER" id="PTHR30100:SF1">
    <property type="entry name" value="PHOSPHATE ACYLTRANSFERASE"/>
    <property type="match status" value="1"/>
</dbReference>
<dbReference type="GO" id="GO:0006633">
    <property type="term" value="P:fatty acid biosynthetic process"/>
    <property type="evidence" value="ECO:0007669"/>
    <property type="project" value="InterPro"/>
</dbReference>
<evidence type="ECO:0000256" key="8">
    <source>
        <dbReference type="ARBA" id="ARBA00023264"/>
    </source>
</evidence>
<dbReference type="Pfam" id="PF02504">
    <property type="entry name" value="FA_synthesis"/>
    <property type="match status" value="1"/>
</dbReference>
<dbReference type="SUPFAM" id="SSF53659">
    <property type="entry name" value="Isocitrate/Isopropylmalate dehydrogenase-like"/>
    <property type="match status" value="1"/>
</dbReference>
<dbReference type="GO" id="GO:0005737">
    <property type="term" value="C:cytoplasm"/>
    <property type="evidence" value="ECO:0007669"/>
    <property type="project" value="UniProtKB-SubCell"/>
</dbReference>
<gene>
    <name evidence="11" type="ORF">MNBD_DELTA03-353</name>
</gene>
<keyword evidence="5 11" id="KW-0808">Transferase</keyword>
<dbReference type="NCBIfam" id="TIGR00182">
    <property type="entry name" value="plsX"/>
    <property type="match status" value="1"/>
</dbReference>
<dbReference type="HAMAP" id="MF_00019">
    <property type="entry name" value="PlsX"/>
    <property type="match status" value="1"/>
</dbReference>
<reference evidence="11" key="1">
    <citation type="submission" date="2018-06" db="EMBL/GenBank/DDBJ databases">
        <authorList>
            <person name="Zhirakovskaya E."/>
        </authorList>
    </citation>
    <scope>NUCLEOTIDE SEQUENCE</scope>
</reference>
<protein>
    <recommendedName>
        <fullName evidence="9">phosphate acyltransferase</fullName>
        <ecNumber evidence="9">2.3.1.274</ecNumber>
    </recommendedName>
</protein>
<evidence type="ECO:0000256" key="10">
    <source>
        <dbReference type="ARBA" id="ARBA00046608"/>
    </source>
</evidence>
<dbReference type="GO" id="GO:0043811">
    <property type="term" value="F:phosphate:acyl-[acyl carrier protein] acyltransferase activity"/>
    <property type="evidence" value="ECO:0007669"/>
    <property type="project" value="UniProtKB-EC"/>
</dbReference>
<evidence type="ECO:0000256" key="5">
    <source>
        <dbReference type="ARBA" id="ARBA00022679"/>
    </source>
</evidence>
<evidence type="ECO:0000256" key="7">
    <source>
        <dbReference type="ARBA" id="ARBA00023209"/>
    </source>
</evidence>
<dbReference type="PANTHER" id="PTHR30100">
    <property type="entry name" value="FATTY ACID/PHOSPHOLIPID SYNTHESIS PROTEIN PLSX"/>
    <property type="match status" value="1"/>
</dbReference>
<comment type="catalytic activity">
    <reaction evidence="1">
        <text>a fatty acyl-[ACP] + phosphate = an acyl phosphate + holo-[ACP]</text>
        <dbReference type="Rhea" id="RHEA:42292"/>
        <dbReference type="Rhea" id="RHEA-COMP:9685"/>
        <dbReference type="Rhea" id="RHEA-COMP:14125"/>
        <dbReference type="ChEBI" id="CHEBI:43474"/>
        <dbReference type="ChEBI" id="CHEBI:59918"/>
        <dbReference type="ChEBI" id="CHEBI:64479"/>
        <dbReference type="ChEBI" id="CHEBI:138651"/>
        <dbReference type="EC" id="2.3.1.274"/>
    </reaction>
</comment>
<keyword evidence="6" id="KW-0443">Lipid metabolism</keyword>
<dbReference type="Gene3D" id="3.40.718.10">
    <property type="entry name" value="Isopropylmalate Dehydrogenase"/>
    <property type="match status" value="1"/>
</dbReference>
<proteinExistence type="inferred from homology"/>
<keyword evidence="7" id="KW-0594">Phospholipid biosynthesis</keyword>
<keyword evidence="8" id="KW-1208">Phospholipid metabolism</keyword>
<keyword evidence="11" id="KW-0012">Acyltransferase</keyword>
<evidence type="ECO:0000313" key="11">
    <source>
        <dbReference type="EMBL" id="VAW40896.1"/>
    </source>
</evidence>
<accession>A0A3B0W8L8</accession>
<evidence type="ECO:0000256" key="9">
    <source>
        <dbReference type="ARBA" id="ARBA00024069"/>
    </source>
</evidence>
<name>A0A3B0W8L8_9ZZZZ</name>
<sequence>MRIALDGMGGDLGPGEMVAGAVQAVCELGLHVTLLGDETILHKALENHERELSVCQPAPSDNDASPAVEVKSAFSRIDIVHTTQVVEMGEAPLEAVRHKKDSSIMVAFRLLKKGRVDAVVSAGNSGATMAAAVKTVGRLPGISRPGIAGIFPTMKKPLVMMDVGANVDCRPIHLLQFGAMAAAFSKLLFGIERPRVGLLSIGEERGKGNALVKGAHELLSKSRLNYIGNVEGRDTFQGEVDVMVCDGFVGNVCLKLSEGLAEAMVAMLREEFDKSLTSKVGYLLSRSSYASLKKRTDYAEYGGAPLLGLNGIGIICHGRSHSKAIKNAVRIAAELVENRVNDHIVDLLTNALPAMDVAVADVSAP</sequence>
<comment type="subcellular location">
    <subcellularLocation>
        <location evidence="2">Cytoplasm</location>
    </subcellularLocation>
</comment>
<dbReference type="AlphaFoldDB" id="A0A3B0W8L8"/>
<evidence type="ECO:0000256" key="3">
    <source>
        <dbReference type="ARBA" id="ARBA00022490"/>
    </source>
</evidence>
<evidence type="ECO:0000256" key="1">
    <source>
        <dbReference type="ARBA" id="ARBA00001232"/>
    </source>
</evidence>
<dbReference type="InterPro" id="IPR003664">
    <property type="entry name" value="FA_synthesis"/>
</dbReference>
<comment type="subunit">
    <text evidence="10">Homodimer. Probably interacts with PlsY.</text>
</comment>
<dbReference type="PIRSF" id="PIRSF002465">
    <property type="entry name" value="Phsphlp_syn_PlsX"/>
    <property type="match status" value="1"/>
</dbReference>
<dbReference type="EMBL" id="UOEX01000358">
    <property type="protein sequence ID" value="VAW40896.1"/>
    <property type="molecule type" value="Genomic_DNA"/>
</dbReference>
<evidence type="ECO:0000256" key="6">
    <source>
        <dbReference type="ARBA" id="ARBA00023098"/>
    </source>
</evidence>
<organism evidence="11">
    <name type="scientific">hydrothermal vent metagenome</name>
    <dbReference type="NCBI Taxonomy" id="652676"/>
    <lineage>
        <taxon>unclassified sequences</taxon>
        <taxon>metagenomes</taxon>
        <taxon>ecological metagenomes</taxon>
    </lineage>
</organism>
<evidence type="ECO:0000256" key="4">
    <source>
        <dbReference type="ARBA" id="ARBA00022516"/>
    </source>
</evidence>
<keyword evidence="4" id="KW-0444">Lipid biosynthesis</keyword>
<keyword evidence="3" id="KW-0963">Cytoplasm</keyword>
<dbReference type="EC" id="2.3.1.274" evidence="9"/>
<evidence type="ECO:0000256" key="2">
    <source>
        <dbReference type="ARBA" id="ARBA00004496"/>
    </source>
</evidence>